<dbReference type="Proteomes" id="UP000796880">
    <property type="component" value="Unassembled WGS sequence"/>
</dbReference>
<evidence type="ECO:0000259" key="6">
    <source>
        <dbReference type="Pfam" id="PF25320"/>
    </source>
</evidence>
<dbReference type="PANTHER" id="PTHR15830">
    <property type="entry name" value="TELOMERE LENGTH REGULATION PROTEIN TEL2 FAMILY MEMBER"/>
    <property type="match status" value="1"/>
</dbReference>
<dbReference type="OrthoDB" id="10258062at2759"/>
<dbReference type="GO" id="GO:0005829">
    <property type="term" value="C:cytosol"/>
    <property type="evidence" value="ECO:0007669"/>
    <property type="project" value="TreeGrafter"/>
</dbReference>
<evidence type="ECO:0000256" key="1">
    <source>
        <dbReference type="ARBA" id="ARBA00004496"/>
    </source>
</evidence>
<evidence type="ECO:0000256" key="3">
    <source>
        <dbReference type="ARBA" id="ARBA00022490"/>
    </source>
</evidence>
<dbReference type="InterPro" id="IPR038528">
    <property type="entry name" value="TEL2_C_sf"/>
</dbReference>
<keyword evidence="3" id="KW-0963">Cytoplasm</keyword>
<dbReference type="GO" id="GO:0051879">
    <property type="term" value="F:Hsp90 protein binding"/>
    <property type="evidence" value="ECO:0007669"/>
    <property type="project" value="TreeGrafter"/>
</dbReference>
<evidence type="ECO:0000256" key="4">
    <source>
        <dbReference type="SAM" id="MobiDB-lite"/>
    </source>
</evidence>
<dbReference type="SUPFAM" id="SSF48371">
    <property type="entry name" value="ARM repeat"/>
    <property type="match status" value="1"/>
</dbReference>
<evidence type="ECO:0000313" key="8">
    <source>
        <dbReference type="Proteomes" id="UP000796880"/>
    </source>
</evidence>
<proteinExistence type="inferred from homology"/>
<dbReference type="Pfam" id="PF25320">
    <property type="entry name" value="TELO2_ARM"/>
    <property type="match status" value="1"/>
</dbReference>
<dbReference type="InterPro" id="IPR019337">
    <property type="entry name" value="Telomere_length_regulation_dom"/>
</dbReference>
<dbReference type="AlphaFoldDB" id="A0A8K0DT83"/>
<feature type="domain" description="Telomere length regulation protein conserved" evidence="5">
    <location>
        <begin position="629"/>
        <end position="740"/>
    </location>
</feature>
<accession>A0A8K0DT83</accession>
<dbReference type="InterPro" id="IPR051970">
    <property type="entry name" value="TEL2_Regulation"/>
</dbReference>
<name>A0A8K0DT83_9ROSA</name>
<feature type="region of interest" description="Disordered" evidence="4">
    <location>
        <begin position="584"/>
        <end position="617"/>
    </location>
</feature>
<organism evidence="7 8">
    <name type="scientific">Rhamnella rubrinervis</name>
    <dbReference type="NCBI Taxonomy" id="2594499"/>
    <lineage>
        <taxon>Eukaryota</taxon>
        <taxon>Viridiplantae</taxon>
        <taxon>Streptophyta</taxon>
        <taxon>Embryophyta</taxon>
        <taxon>Tracheophyta</taxon>
        <taxon>Spermatophyta</taxon>
        <taxon>Magnoliopsida</taxon>
        <taxon>eudicotyledons</taxon>
        <taxon>Gunneridae</taxon>
        <taxon>Pentapetalae</taxon>
        <taxon>rosids</taxon>
        <taxon>fabids</taxon>
        <taxon>Rosales</taxon>
        <taxon>Rhamnaceae</taxon>
        <taxon>rhamnoid group</taxon>
        <taxon>Rhamneae</taxon>
        <taxon>Rhamnella</taxon>
    </lineage>
</organism>
<evidence type="ECO:0008006" key="9">
    <source>
        <dbReference type="Google" id="ProtNLM"/>
    </source>
</evidence>
<dbReference type="GO" id="GO:0042162">
    <property type="term" value="F:telomeric DNA binding"/>
    <property type="evidence" value="ECO:0007669"/>
    <property type="project" value="TreeGrafter"/>
</dbReference>
<keyword evidence="8" id="KW-1185">Reference proteome</keyword>
<comment type="caution">
    <text evidence="7">The sequence shown here is derived from an EMBL/GenBank/DDBJ whole genome shotgun (WGS) entry which is preliminary data.</text>
</comment>
<dbReference type="Gene3D" id="1.25.40.720">
    <property type="entry name" value="Telomere length regulation protein 2, C-terminal domain"/>
    <property type="match status" value="1"/>
</dbReference>
<feature type="compositionally biased region" description="Acidic residues" evidence="4">
    <location>
        <begin position="592"/>
        <end position="602"/>
    </location>
</feature>
<evidence type="ECO:0000313" key="7">
    <source>
        <dbReference type="EMBL" id="KAF3436820.1"/>
    </source>
</evidence>
<evidence type="ECO:0000256" key="2">
    <source>
        <dbReference type="ARBA" id="ARBA00006133"/>
    </source>
</evidence>
<comment type="similarity">
    <text evidence="2">Belongs to the TEL2 family.</text>
</comment>
<protein>
    <recommendedName>
        <fullName evidence="9">Telomere length regulation protein TEL2 homolog</fullName>
    </recommendedName>
</protein>
<feature type="domain" description="TELO2 ARM repeat" evidence="6">
    <location>
        <begin position="271"/>
        <end position="511"/>
    </location>
</feature>
<dbReference type="PANTHER" id="PTHR15830:SF10">
    <property type="entry name" value="TELOMERE LENGTH REGULATION PROTEIN TEL2 HOMOLOG"/>
    <property type="match status" value="1"/>
</dbReference>
<comment type="subcellular location">
    <subcellularLocation>
        <location evidence="1">Cytoplasm</location>
    </subcellularLocation>
</comment>
<evidence type="ECO:0000259" key="5">
    <source>
        <dbReference type="Pfam" id="PF10193"/>
    </source>
</evidence>
<dbReference type="Pfam" id="PF10193">
    <property type="entry name" value="Telomere_reg-2"/>
    <property type="match status" value="1"/>
</dbReference>
<dbReference type="GO" id="GO:0051083">
    <property type="term" value="P:'de novo' cotranslational protein folding"/>
    <property type="evidence" value="ECO:0007669"/>
    <property type="project" value="TreeGrafter"/>
</dbReference>
<sequence>MEDGGKRKREVEAQVLDKVGEVISAINKAKHVDQVICALHSLANLLFPLDASLLSGSIDERCREQVLSSKVPTADQKREWWHAFYEGAAFPAIARILLRDVASNWLACFPFSARNHVYDIFFVNGLATEVVQTLVPCLQQNRSDDADINAVNSNAERLLIVCLLKNDGVLQMAGKFGGYCQREDSFNERLKPAVTRVAQIVVSIPDKARSRAPTSLTSHLFFKQITIQLLSLAEERNLLYKGAILDKIDMDGTLLFVGEIFSRICRRGSVDVLLSEIIPRILTHVQSLLSSIVDLPLSDVFESNHGSQFWLNLMQTIKDSYAVERMSEQLLQQLSTGYASDIEAYWILWLLFHRIFEYQASVRSMFVDKFLLWKVFPIRCLQWVLQFAVLECPPDSNLLSKGQKTCNFLETLQRLVAVWSKREFVQSATMEQQTYVSAAVGLTLEKMSKEELDETKDVMHLILQGVSCRLESPNHLVRKMASSVALVFSRVIDPKNPLYLDDSCTGETIDWDYGLITSEGGTLGTADCTGKGIDVIPSTTTMLAKDLNHTADDETSSKLKSKNKKVSEYKFVDPDEIVDPATLTYESVSDKDDNDNDSDSENSDIFSDSSLQPYDLSDDDTDLKRKFSQLVDVVGALRKPDDAEGVEKALDVAEKLVRASPDELRHVASDLVRTLVQVRCSELAVEGEEESAEDKRQKALVALLVTCPIEALDTLNTLLYSSNVDISQRIMILDVMTNAAQELANAKTMQPKHQTRALISTLSETKAWFLPSDIGPPGAGSWKEISETGTLLNWSNRYERELPSKPGQTKRGKTRRWSLRSSENIQKNQIEWSQNKFPMYAAAFMLPAMQSFDKKRHGVDLLDRDFFVLGKLIYMLGVCMKCTAMHPEASSLAPPLLDMLSSRGIYHHKEAYVRRAVLFTASCILVSIHPSSVASSLAEGNVEISKGLEWVRSWALHVAESDSDRECYTMAMTCLQLHAEMALQASRSLESMESTSKAANIGLPSHLSTGTIKIPYSNGNHLIH</sequence>
<reference evidence="7" key="1">
    <citation type="submission" date="2020-03" db="EMBL/GenBank/DDBJ databases">
        <title>A high-quality chromosome-level genome assembly of a woody plant with both climbing and erect habits, Rhamnella rubrinervis.</title>
        <authorList>
            <person name="Lu Z."/>
            <person name="Yang Y."/>
            <person name="Zhu X."/>
            <person name="Sun Y."/>
        </authorList>
    </citation>
    <scope>NUCLEOTIDE SEQUENCE</scope>
    <source>
        <strain evidence="7">BYM</strain>
        <tissue evidence="7">Leaf</tissue>
    </source>
</reference>
<dbReference type="EMBL" id="VOIH02000009">
    <property type="protein sequence ID" value="KAF3436820.1"/>
    <property type="molecule type" value="Genomic_DNA"/>
</dbReference>
<dbReference type="InterPro" id="IPR016024">
    <property type="entry name" value="ARM-type_fold"/>
</dbReference>
<gene>
    <name evidence="7" type="ORF">FNV43_RR19573</name>
</gene>
<dbReference type="InterPro" id="IPR057348">
    <property type="entry name" value="TELO2_ARM"/>
</dbReference>